<feature type="active site" description="Proton donor/acceptor" evidence="3">
    <location>
        <position position="745"/>
    </location>
</feature>
<evidence type="ECO:0000256" key="1">
    <source>
        <dbReference type="ARBA" id="ARBA00001947"/>
    </source>
</evidence>
<dbReference type="Proteomes" id="UP000708208">
    <property type="component" value="Unassembled WGS sequence"/>
</dbReference>
<evidence type="ECO:0000256" key="2">
    <source>
        <dbReference type="ARBA" id="ARBA00005988"/>
    </source>
</evidence>
<feature type="compositionally biased region" description="Low complexity" evidence="4">
    <location>
        <begin position="432"/>
        <end position="451"/>
    </location>
</feature>
<feature type="compositionally biased region" description="Basic residues" evidence="4">
    <location>
        <begin position="880"/>
        <end position="891"/>
    </location>
</feature>
<comment type="caution">
    <text evidence="6">The sequence shown here is derived from an EMBL/GenBank/DDBJ whole genome shotgun (WGS) entry which is preliminary data.</text>
</comment>
<evidence type="ECO:0000313" key="6">
    <source>
        <dbReference type="EMBL" id="CAG7732758.1"/>
    </source>
</evidence>
<comment type="similarity">
    <text evidence="2 3">Belongs to the peptidase M14 family.</text>
</comment>
<dbReference type="Pfam" id="PF18027">
    <property type="entry name" value="Pepdidase_M14_N"/>
    <property type="match status" value="1"/>
</dbReference>
<sequence>MVSNCGPFRFISNFDSGNFHKIELLDKCRPGAGHGIDYEVNLWTRPDCYGTPYENGNRTWFHFGIRGGKPLANLKLNILNLNKQVKLFHQGMQPVFRILPERPHWERVPDRLIVNETLDHICSISFRQRLPEDPKKSTLYIAFSYPFSYAELREWLSRLDEIFAHPIPPDFCFDRIKTPLPQDAERSLVSAALPSEDEIYYYRECACYSLEGRNIDLITVTSLYGMSAEREERLLNLFPDSSYPRPFRFPFKKVVFVSARVHPGETPSTFVLNGFFKFVLERHDPRAILLRRLFVFKFIPMLNPDGVARGHYRTDPRGVNLNRVYLNPSPTLHPSIYAARKLLLYYHHGHDVPDDYEYPEDQSETENPPGKVFDTEGKTNVPQSTTADDPLPTDIFSTQECSTSKISSSDSGLTNDAIACSLDGSESRLTNSSLDSVVSSSSGESTKNSNCKGDDKKNKKRRKSRVKAETRKKSSQDLLIKESAVAGSSSSVSLQVEESAIIMIENELAVVPHDGEIETVTMENVDMDTESHQCAFEACDEDSVLYTSDVVNSDSFGATSPIQPVSSPCKSVLSEKKEEAGPSVPLPKKKKELRKKSSKGKLDVEMFGLAVRKRMRSPELKLREKTFQRDCFGSPTSSSRNTCKTLNRLSESPSGVFLYIDIHGHATKRGIFMYGNHFPDVATQAECMLLPRLMAMNCPHFDFPACNFTERLMNMKDRRDGASREGSGRVACLKLTSLIRSYTLECNYNTGRMVNPIVSRPPSYGFVDPPSTVNIHHSPKFTPDLFEGTGRALAESVLDLTGHNPWSRLSYTEFKTLEGMRRWISNRLLHSPEYSQSRVSSLNTSAVKEKVIPKKSSSTTGSGITSLATTSRASSGIIKTSKKRSPKKRTGSKVLVELHPHRTGTPSSSKRGIPAVTRPKDPARRDAPAR</sequence>
<dbReference type="PROSITE" id="PS52035">
    <property type="entry name" value="PEPTIDASE_M14"/>
    <property type="match status" value="1"/>
</dbReference>
<dbReference type="PANTHER" id="PTHR12756:SF12">
    <property type="entry name" value="CYTOSOLIC CARBOXYPEPTIDASE-LIKE PROTEIN 5"/>
    <property type="match status" value="1"/>
</dbReference>
<name>A0A8J2K3V9_9HEXA</name>
<proteinExistence type="inferred from homology"/>
<dbReference type="Pfam" id="PF00246">
    <property type="entry name" value="Peptidase_M14"/>
    <property type="match status" value="1"/>
</dbReference>
<dbReference type="GO" id="GO:0004181">
    <property type="term" value="F:metallocarboxypeptidase activity"/>
    <property type="evidence" value="ECO:0007669"/>
    <property type="project" value="InterPro"/>
</dbReference>
<dbReference type="InterPro" id="IPR000834">
    <property type="entry name" value="Peptidase_M14"/>
</dbReference>
<dbReference type="GO" id="GO:0008270">
    <property type="term" value="F:zinc ion binding"/>
    <property type="evidence" value="ECO:0007669"/>
    <property type="project" value="InterPro"/>
</dbReference>
<gene>
    <name evidence="6" type="ORF">AFUS01_LOCUS21248</name>
</gene>
<dbReference type="InterPro" id="IPR050821">
    <property type="entry name" value="Cytosolic_carboxypeptidase"/>
</dbReference>
<evidence type="ECO:0000256" key="3">
    <source>
        <dbReference type="PROSITE-ProRule" id="PRU01379"/>
    </source>
</evidence>
<feature type="compositionally biased region" description="Polar residues" evidence="4">
    <location>
        <begin position="378"/>
        <end position="387"/>
    </location>
</feature>
<accession>A0A8J2K3V9</accession>
<feature type="region of interest" description="Disordered" evidence="4">
    <location>
        <begin position="429"/>
        <end position="474"/>
    </location>
</feature>
<evidence type="ECO:0000313" key="7">
    <source>
        <dbReference type="Proteomes" id="UP000708208"/>
    </source>
</evidence>
<evidence type="ECO:0000256" key="4">
    <source>
        <dbReference type="SAM" id="MobiDB-lite"/>
    </source>
</evidence>
<feature type="domain" description="Peptidase M14" evidence="5">
    <location>
        <begin position="145"/>
        <end position="804"/>
    </location>
</feature>
<reference evidence="6" key="1">
    <citation type="submission" date="2021-06" db="EMBL/GenBank/DDBJ databases">
        <authorList>
            <person name="Hodson N. C."/>
            <person name="Mongue J. A."/>
            <person name="Jaron S. K."/>
        </authorList>
    </citation>
    <scope>NUCLEOTIDE SEQUENCE</scope>
</reference>
<feature type="region of interest" description="Disordered" evidence="4">
    <location>
        <begin position="573"/>
        <end position="595"/>
    </location>
</feature>
<dbReference type="InterPro" id="IPR040626">
    <property type="entry name" value="Pepdidase_M14_N"/>
</dbReference>
<feature type="compositionally biased region" description="Acidic residues" evidence="4">
    <location>
        <begin position="354"/>
        <end position="364"/>
    </location>
</feature>
<protein>
    <recommendedName>
        <fullName evidence="5">Peptidase M14 domain-containing protein</fullName>
    </recommendedName>
</protein>
<dbReference type="OrthoDB" id="10253041at2759"/>
<feature type="compositionally biased region" description="Basic and acidic residues" evidence="4">
    <location>
        <begin position="918"/>
        <end position="930"/>
    </location>
</feature>
<keyword evidence="7" id="KW-1185">Reference proteome</keyword>
<evidence type="ECO:0000259" key="5">
    <source>
        <dbReference type="PROSITE" id="PS52035"/>
    </source>
</evidence>
<organism evidence="6 7">
    <name type="scientific">Allacma fusca</name>
    <dbReference type="NCBI Taxonomy" id="39272"/>
    <lineage>
        <taxon>Eukaryota</taxon>
        <taxon>Metazoa</taxon>
        <taxon>Ecdysozoa</taxon>
        <taxon>Arthropoda</taxon>
        <taxon>Hexapoda</taxon>
        <taxon>Collembola</taxon>
        <taxon>Symphypleona</taxon>
        <taxon>Sminthuridae</taxon>
        <taxon>Allacma</taxon>
    </lineage>
</organism>
<dbReference type="PANTHER" id="PTHR12756">
    <property type="entry name" value="CYTOSOLIC CARBOXYPEPTIDASE"/>
    <property type="match status" value="1"/>
</dbReference>
<feature type="region of interest" description="Disordered" evidence="4">
    <location>
        <begin position="354"/>
        <end position="396"/>
    </location>
</feature>
<feature type="compositionally biased region" description="Low complexity" evidence="4">
    <location>
        <begin position="856"/>
        <end position="871"/>
    </location>
</feature>
<dbReference type="AlphaFoldDB" id="A0A8J2K3V9"/>
<feature type="region of interest" description="Disordered" evidence="4">
    <location>
        <begin position="850"/>
        <end position="930"/>
    </location>
</feature>
<dbReference type="GO" id="GO:0006508">
    <property type="term" value="P:proteolysis"/>
    <property type="evidence" value="ECO:0007669"/>
    <property type="project" value="InterPro"/>
</dbReference>
<comment type="cofactor">
    <cofactor evidence="1">
        <name>Zn(2+)</name>
        <dbReference type="ChEBI" id="CHEBI:29105"/>
    </cofactor>
</comment>
<dbReference type="EMBL" id="CAJVCH010236856">
    <property type="protein sequence ID" value="CAG7732758.1"/>
    <property type="molecule type" value="Genomic_DNA"/>
</dbReference>